<feature type="chain" id="PRO_5028232970" description="Lipoprotein" evidence="1">
    <location>
        <begin position="24"/>
        <end position="271"/>
    </location>
</feature>
<dbReference type="RefSeq" id="WP_183356322.1">
    <property type="nucleotide sequence ID" value="NZ_BLXX01000015.1"/>
</dbReference>
<protein>
    <recommendedName>
        <fullName evidence="4">Lipoprotein</fullName>
    </recommendedName>
</protein>
<dbReference type="AlphaFoldDB" id="A0A6V8MNC3"/>
<keyword evidence="3" id="KW-1185">Reference proteome</keyword>
<dbReference type="Proteomes" id="UP000556026">
    <property type="component" value="Unassembled WGS sequence"/>
</dbReference>
<gene>
    <name evidence="2" type="ORF">GMST_38530</name>
</gene>
<accession>A0A6V8MNC3</accession>
<dbReference type="EMBL" id="BLXX01000015">
    <property type="protein sequence ID" value="GFO61528.1"/>
    <property type="molecule type" value="Genomic_DNA"/>
</dbReference>
<evidence type="ECO:0000313" key="3">
    <source>
        <dbReference type="Proteomes" id="UP000556026"/>
    </source>
</evidence>
<proteinExistence type="predicted"/>
<sequence>MKKPACYLVSLLLVLATGSPVWARPTSIVWIPSVDVQPFKTMDLGINNFFRASGDVDAPPSPSASRDSNTLDLGLTFGVLPFRMAQLELGVDYLVIANDPNDQHPWSGNAKLAAPEEELFPYAPALAVGIYNGRTAKDIVTGDAPKVTSGQNIVYGLVAKSVPGLGPLPALGRLSVGYYRGSRRALVDEQGRVRNHGVLLSWDRTLREISNNLWLGLDYMGGNNSNGSFNVGFSWAFARNVTLLFGYDMYTHSSLAGSNTLTLQVDIKVPD</sequence>
<evidence type="ECO:0008006" key="4">
    <source>
        <dbReference type="Google" id="ProtNLM"/>
    </source>
</evidence>
<reference evidence="3" key="1">
    <citation type="submission" date="2020-06" db="EMBL/GenBank/DDBJ databases">
        <title>Draft genomic sequence of Geomonas sp. Red330.</title>
        <authorList>
            <person name="Itoh H."/>
            <person name="Zhenxing X."/>
            <person name="Ushijima N."/>
            <person name="Masuda Y."/>
            <person name="Shiratori Y."/>
            <person name="Senoo K."/>
        </authorList>
    </citation>
    <scope>NUCLEOTIDE SEQUENCE [LARGE SCALE GENOMIC DNA]</scope>
    <source>
        <strain evidence="3">Red330</strain>
    </source>
</reference>
<evidence type="ECO:0000256" key="1">
    <source>
        <dbReference type="SAM" id="SignalP"/>
    </source>
</evidence>
<organism evidence="2 3">
    <name type="scientific">Geomonas silvestris</name>
    <dbReference type="NCBI Taxonomy" id="2740184"/>
    <lineage>
        <taxon>Bacteria</taxon>
        <taxon>Pseudomonadati</taxon>
        <taxon>Thermodesulfobacteriota</taxon>
        <taxon>Desulfuromonadia</taxon>
        <taxon>Geobacterales</taxon>
        <taxon>Geobacteraceae</taxon>
        <taxon>Geomonas</taxon>
    </lineage>
</organism>
<feature type="signal peptide" evidence="1">
    <location>
        <begin position="1"/>
        <end position="23"/>
    </location>
</feature>
<keyword evidence="1" id="KW-0732">Signal</keyword>
<comment type="caution">
    <text evidence="2">The sequence shown here is derived from an EMBL/GenBank/DDBJ whole genome shotgun (WGS) entry which is preliminary data.</text>
</comment>
<name>A0A6V8MNC3_9BACT</name>
<evidence type="ECO:0000313" key="2">
    <source>
        <dbReference type="EMBL" id="GFO61528.1"/>
    </source>
</evidence>